<dbReference type="EMBL" id="LAZR01029419">
    <property type="protein sequence ID" value="KKL59633.1"/>
    <property type="molecule type" value="Genomic_DNA"/>
</dbReference>
<protein>
    <submittedName>
        <fullName evidence="2">Uncharacterized protein</fullName>
    </submittedName>
</protein>
<dbReference type="AlphaFoldDB" id="A0A0F9DD18"/>
<gene>
    <name evidence="2" type="ORF">LCGC14_2213360</name>
</gene>
<evidence type="ECO:0000256" key="1">
    <source>
        <dbReference type="SAM" id="Phobius"/>
    </source>
</evidence>
<keyword evidence="1" id="KW-0472">Membrane</keyword>
<organism evidence="2">
    <name type="scientific">marine sediment metagenome</name>
    <dbReference type="NCBI Taxonomy" id="412755"/>
    <lineage>
        <taxon>unclassified sequences</taxon>
        <taxon>metagenomes</taxon>
        <taxon>ecological metagenomes</taxon>
    </lineage>
</organism>
<evidence type="ECO:0000313" key="2">
    <source>
        <dbReference type="EMBL" id="KKL59633.1"/>
    </source>
</evidence>
<sequence>DSTAVANESVTITADKEADDNSTLLSSAGYIVDSESVVNATAPFAALNRGVDYFMTTTDSAEGSLTARGNITLINTSFSNGTLGFNDTALFVSYSRNIESSAQSTKAVIDNTVLDSFELGVIVLIVLAAVVILAVLFRLGT</sequence>
<keyword evidence="1" id="KW-0812">Transmembrane</keyword>
<feature type="non-terminal residue" evidence="2">
    <location>
        <position position="1"/>
    </location>
</feature>
<name>A0A0F9DD18_9ZZZZ</name>
<reference evidence="2" key="1">
    <citation type="journal article" date="2015" name="Nature">
        <title>Complex archaea that bridge the gap between prokaryotes and eukaryotes.</title>
        <authorList>
            <person name="Spang A."/>
            <person name="Saw J.H."/>
            <person name="Jorgensen S.L."/>
            <person name="Zaremba-Niedzwiedzka K."/>
            <person name="Martijn J."/>
            <person name="Lind A.E."/>
            <person name="van Eijk R."/>
            <person name="Schleper C."/>
            <person name="Guy L."/>
            <person name="Ettema T.J."/>
        </authorList>
    </citation>
    <scope>NUCLEOTIDE SEQUENCE</scope>
</reference>
<keyword evidence="1" id="KW-1133">Transmembrane helix</keyword>
<proteinExistence type="predicted"/>
<feature type="transmembrane region" description="Helical" evidence="1">
    <location>
        <begin position="119"/>
        <end position="139"/>
    </location>
</feature>
<comment type="caution">
    <text evidence="2">The sequence shown here is derived from an EMBL/GenBank/DDBJ whole genome shotgun (WGS) entry which is preliminary data.</text>
</comment>
<accession>A0A0F9DD18</accession>